<dbReference type="GO" id="GO:0009099">
    <property type="term" value="P:L-valine biosynthetic process"/>
    <property type="evidence" value="ECO:0007669"/>
    <property type="project" value="TreeGrafter"/>
</dbReference>
<gene>
    <name evidence="8" type="primary">gcl</name>
    <name evidence="7" type="ORF">GGD45_001448</name>
    <name evidence="8" type="ORF">GXW80_18925</name>
</gene>
<dbReference type="InterPro" id="IPR045229">
    <property type="entry name" value="TPP_enz"/>
</dbReference>
<dbReference type="InterPro" id="IPR012000">
    <property type="entry name" value="Thiamin_PyroP_enz_cen_dom"/>
</dbReference>
<dbReference type="InterPro" id="IPR012001">
    <property type="entry name" value="Thiamin_PyroP_enz_TPP-bd_dom"/>
</dbReference>
<name>A0A6P1C7M6_RHITR</name>
<evidence type="ECO:0000313" key="10">
    <source>
        <dbReference type="Proteomes" id="UP000526625"/>
    </source>
</evidence>
<dbReference type="Gene3D" id="3.40.50.1220">
    <property type="entry name" value="TPP-binding domain"/>
    <property type="match status" value="1"/>
</dbReference>
<evidence type="ECO:0000313" key="7">
    <source>
        <dbReference type="EMBL" id="MBB6491051.1"/>
    </source>
</evidence>
<evidence type="ECO:0000259" key="4">
    <source>
        <dbReference type="Pfam" id="PF00205"/>
    </source>
</evidence>
<reference evidence="7 10" key="2">
    <citation type="submission" date="2020-08" db="EMBL/GenBank/DDBJ databases">
        <title>Genomic Encyclopedia of Type Strains, Phase IV (KMG-V): Genome sequencing to study the core and pangenomes of soil and plant-associated prokaryotes.</title>
        <authorList>
            <person name="Whitman W."/>
        </authorList>
    </citation>
    <scope>NUCLEOTIDE SEQUENCE [LARGE SCALE GENOMIC DNA]</scope>
    <source>
        <strain evidence="7 10">SEMIA 4059</strain>
    </source>
</reference>
<dbReference type="EC" id="4.1.1.47" evidence="7 8"/>
<dbReference type="GO" id="GO:0030976">
    <property type="term" value="F:thiamine pyrophosphate binding"/>
    <property type="evidence" value="ECO:0007669"/>
    <property type="project" value="InterPro"/>
</dbReference>
<dbReference type="Proteomes" id="UP000471190">
    <property type="component" value="Unassembled WGS sequence"/>
</dbReference>
<proteinExistence type="inferred from homology"/>
<dbReference type="EMBL" id="JAADZA010000022">
    <property type="protein sequence ID" value="NEV13068.1"/>
    <property type="molecule type" value="Genomic_DNA"/>
</dbReference>
<dbReference type="RefSeq" id="WP_015342323.1">
    <property type="nucleotide sequence ID" value="NZ_JAADZA010000022.1"/>
</dbReference>
<keyword evidence="10" id="KW-1185">Reference proteome</keyword>
<dbReference type="FunFam" id="3.40.50.1220:FF:000008">
    <property type="entry name" value="Acetolactate synthase"/>
    <property type="match status" value="1"/>
</dbReference>
<evidence type="ECO:0000313" key="9">
    <source>
        <dbReference type="Proteomes" id="UP000471190"/>
    </source>
</evidence>
<feature type="domain" description="Thiamine pyrophosphate enzyme N-terminal TPP-binding" evidence="6">
    <location>
        <begin position="4"/>
        <end position="121"/>
    </location>
</feature>
<sequence>MAKMRAVDAAVLVLEKEGVNCAFGVPGAAINPFYSAMKARGSIRHVLARHVEGASHMAEGYTRARAGNIGVCIGTSGPAGTDMITGLYSASADSIPILCITGQAPRARLDKEDFQAVDIAKIAAPVTKWAVTVMEPALVPYVFQKAFHTMRSGRPGPVLIDLPVDVQLAEIEFDIETYASLEPYRPSATRAQAEKALAMLNAAERPLIVAGGGIINADASDLLVEFAEITGVPVIPTLMGWGTIPDDHPLMAGMCGLQTSHRYGNATLLASDFVLGVGNRWANRHTGNVSTYTEGRTFVHVDIEPTQIGRVFAPDFGIVSDAGAALKLFLDVATEWKTAGELRDWSAWAEECRDRKRTMLRKTHFDQTPLKPQRVYEEMNKAFDRDTCYVSTIGLSQIAGAQFLHVYKPRNWINCGQAGPLGWTLPAALGVRAADPDRPIVALSGDYDFQFLIEELAVGAQHKLPYLHVVVNNSYLGLIRQAQRGFNMDFEVSLAFDNINASGDAEPGYGVDHVAVAEGLGCKAIRVRSPNEFQEAFTTAKQLMAEHQVPVVIEFILERVTNIAMGADINAVVEFEELAERGEDAPTAILALLD</sequence>
<evidence type="ECO:0000256" key="3">
    <source>
        <dbReference type="RuleBase" id="RU362132"/>
    </source>
</evidence>
<dbReference type="FunFam" id="3.40.50.970:FF:000007">
    <property type="entry name" value="Acetolactate synthase"/>
    <property type="match status" value="1"/>
</dbReference>
<keyword evidence="8" id="KW-0436">Ligase</keyword>
<dbReference type="GO" id="GO:0009097">
    <property type="term" value="P:isoleucine biosynthetic process"/>
    <property type="evidence" value="ECO:0007669"/>
    <property type="project" value="TreeGrafter"/>
</dbReference>
<dbReference type="GO" id="GO:0005948">
    <property type="term" value="C:acetolactate synthase complex"/>
    <property type="evidence" value="ECO:0007669"/>
    <property type="project" value="TreeGrafter"/>
</dbReference>
<dbReference type="SUPFAM" id="SSF52467">
    <property type="entry name" value="DHS-like NAD/FAD-binding domain"/>
    <property type="match status" value="1"/>
</dbReference>
<keyword evidence="8" id="KW-0456">Lyase</keyword>
<dbReference type="Pfam" id="PF02775">
    <property type="entry name" value="TPP_enzyme_C"/>
    <property type="match status" value="1"/>
</dbReference>
<dbReference type="NCBIfam" id="TIGR01504">
    <property type="entry name" value="glyox_carbo_lig"/>
    <property type="match status" value="1"/>
</dbReference>
<organism evidence="8 9">
    <name type="scientific">Rhizobium tropici</name>
    <dbReference type="NCBI Taxonomy" id="398"/>
    <lineage>
        <taxon>Bacteria</taxon>
        <taxon>Pseudomonadati</taxon>
        <taxon>Pseudomonadota</taxon>
        <taxon>Alphaproteobacteria</taxon>
        <taxon>Hyphomicrobiales</taxon>
        <taxon>Rhizobiaceae</taxon>
        <taxon>Rhizobium/Agrobacterium group</taxon>
        <taxon>Rhizobium</taxon>
    </lineage>
</organism>
<protein>
    <submittedName>
        <fullName evidence="8">Glyoxylate carboligase</fullName>
    </submittedName>
    <submittedName>
        <fullName evidence="7">Tartronate-semialdehyde synthase</fullName>
        <ecNumber evidence="7 8">4.1.1.47</ecNumber>
    </submittedName>
</protein>
<evidence type="ECO:0000259" key="6">
    <source>
        <dbReference type="Pfam" id="PF02776"/>
    </source>
</evidence>
<dbReference type="Pfam" id="PF02776">
    <property type="entry name" value="TPP_enzyme_N"/>
    <property type="match status" value="1"/>
</dbReference>
<feature type="domain" description="Thiamine pyrophosphate enzyme central" evidence="4">
    <location>
        <begin position="194"/>
        <end position="327"/>
    </location>
</feature>
<dbReference type="PANTHER" id="PTHR18968">
    <property type="entry name" value="THIAMINE PYROPHOSPHATE ENZYMES"/>
    <property type="match status" value="1"/>
</dbReference>
<dbReference type="Gene3D" id="3.40.50.970">
    <property type="match status" value="2"/>
</dbReference>
<dbReference type="Pfam" id="PF00205">
    <property type="entry name" value="TPP_enzyme_M"/>
    <property type="match status" value="1"/>
</dbReference>
<dbReference type="SUPFAM" id="SSF52518">
    <property type="entry name" value="Thiamin diphosphate-binding fold (THDP-binding)"/>
    <property type="match status" value="2"/>
</dbReference>
<dbReference type="PANTHER" id="PTHR18968:SF14">
    <property type="entry name" value="GLYOXYLATE CARBOLIGASE"/>
    <property type="match status" value="1"/>
</dbReference>
<evidence type="ECO:0000259" key="5">
    <source>
        <dbReference type="Pfam" id="PF02775"/>
    </source>
</evidence>
<dbReference type="GO" id="GO:0050660">
    <property type="term" value="F:flavin adenine dinucleotide binding"/>
    <property type="evidence" value="ECO:0007669"/>
    <property type="project" value="TreeGrafter"/>
</dbReference>
<dbReference type="Proteomes" id="UP000526625">
    <property type="component" value="Unassembled WGS sequence"/>
</dbReference>
<comment type="similarity">
    <text evidence="1 3">Belongs to the TPP enzyme family.</text>
</comment>
<dbReference type="AlphaFoldDB" id="A0A6P1C7M6"/>
<dbReference type="InterPro" id="IPR006397">
    <property type="entry name" value="Glyox_carbo_lig"/>
</dbReference>
<evidence type="ECO:0000256" key="2">
    <source>
        <dbReference type="ARBA" id="ARBA00023052"/>
    </source>
</evidence>
<accession>A0A6P1C7M6</accession>
<dbReference type="GO" id="GO:0016874">
    <property type="term" value="F:ligase activity"/>
    <property type="evidence" value="ECO:0007669"/>
    <property type="project" value="UniProtKB-KW"/>
</dbReference>
<dbReference type="InterPro" id="IPR011766">
    <property type="entry name" value="TPP_enzyme_TPP-bd"/>
</dbReference>
<dbReference type="GO" id="GO:0009028">
    <property type="term" value="F:tartronate-semialdehyde synthase activity"/>
    <property type="evidence" value="ECO:0007669"/>
    <property type="project" value="UniProtKB-EC"/>
</dbReference>
<reference evidence="8 9" key="1">
    <citation type="submission" date="2020-02" db="EMBL/GenBank/DDBJ databases">
        <title>Draft genome sequence of Rhizobium tropici.</title>
        <authorList>
            <person name="Khayi S."/>
            <person name="Jemo M."/>
        </authorList>
    </citation>
    <scope>NUCLEOTIDE SEQUENCE [LARGE SCALE GENOMIC DNA]</scope>
    <source>
        <strain evidence="8 9">A12</strain>
    </source>
</reference>
<dbReference type="InterPro" id="IPR029035">
    <property type="entry name" value="DHS-like_NAD/FAD-binding_dom"/>
</dbReference>
<dbReference type="CDD" id="cd07035">
    <property type="entry name" value="TPP_PYR_POX_like"/>
    <property type="match status" value="1"/>
</dbReference>
<keyword evidence="2 3" id="KW-0786">Thiamine pyrophosphate</keyword>
<dbReference type="InterPro" id="IPR029061">
    <property type="entry name" value="THDP-binding"/>
</dbReference>
<comment type="caution">
    <text evidence="8">The sequence shown here is derived from an EMBL/GenBank/DDBJ whole genome shotgun (WGS) entry which is preliminary data.</text>
</comment>
<dbReference type="EMBL" id="JACHBF010000003">
    <property type="protein sequence ID" value="MBB6491051.1"/>
    <property type="molecule type" value="Genomic_DNA"/>
</dbReference>
<dbReference type="NCBIfam" id="NF008431">
    <property type="entry name" value="PRK11269.1"/>
    <property type="match status" value="1"/>
</dbReference>
<evidence type="ECO:0000256" key="1">
    <source>
        <dbReference type="ARBA" id="ARBA00007812"/>
    </source>
</evidence>
<dbReference type="GO" id="GO:0000287">
    <property type="term" value="F:magnesium ion binding"/>
    <property type="evidence" value="ECO:0007669"/>
    <property type="project" value="InterPro"/>
</dbReference>
<feature type="domain" description="Thiamine pyrophosphate enzyme TPP-binding" evidence="5">
    <location>
        <begin position="393"/>
        <end position="555"/>
    </location>
</feature>
<dbReference type="GO" id="GO:0009436">
    <property type="term" value="P:glyoxylate catabolic process"/>
    <property type="evidence" value="ECO:0007669"/>
    <property type="project" value="InterPro"/>
</dbReference>
<evidence type="ECO:0000313" key="8">
    <source>
        <dbReference type="EMBL" id="NEV13068.1"/>
    </source>
</evidence>